<dbReference type="PANTHER" id="PTHR22969:SF15">
    <property type="entry name" value="FI05319P"/>
    <property type="match status" value="1"/>
</dbReference>
<dbReference type="PROSITE" id="PS00107">
    <property type="entry name" value="PROTEIN_KINASE_ATP"/>
    <property type="match status" value="1"/>
</dbReference>
<name>A0ABQ9EFF4_TEGGR</name>
<keyword evidence="11" id="KW-1185">Reference proteome</keyword>
<evidence type="ECO:0000256" key="8">
    <source>
        <dbReference type="PROSITE-ProRule" id="PRU10141"/>
    </source>
</evidence>
<evidence type="ECO:0000259" key="9">
    <source>
        <dbReference type="PROSITE" id="PS50011"/>
    </source>
</evidence>
<dbReference type="PROSITE" id="PS50011">
    <property type="entry name" value="PROTEIN_KINASE_DOM"/>
    <property type="match status" value="1"/>
</dbReference>
<dbReference type="Pfam" id="PF00069">
    <property type="entry name" value="Pkinase"/>
    <property type="match status" value="1"/>
</dbReference>
<dbReference type="Gene3D" id="3.10.20.90">
    <property type="entry name" value="Phosphatidylinositol 3-kinase Catalytic Subunit, Chain A, domain 1"/>
    <property type="match status" value="1"/>
</dbReference>
<dbReference type="CDD" id="cd12219">
    <property type="entry name" value="Ubl_TBK1_like"/>
    <property type="match status" value="1"/>
</dbReference>
<evidence type="ECO:0000313" key="11">
    <source>
        <dbReference type="Proteomes" id="UP001217089"/>
    </source>
</evidence>
<dbReference type="InterPro" id="IPR029071">
    <property type="entry name" value="Ubiquitin-like_domsf"/>
</dbReference>
<comment type="subcellular location">
    <subcellularLocation>
        <location evidence="1">Cytoplasm</location>
    </subcellularLocation>
</comment>
<reference evidence="10 11" key="1">
    <citation type="submission" date="2022-12" db="EMBL/GenBank/DDBJ databases">
        <title>Chromosome-level genome of Tegillarca granosa.</title>
        <authorList>
            <person name="Kim J."/>
        </authorList>
    </citation>
    <scope>NUCLEOTIDE SEQUENCE [LARGE SCALE GENOMIC DNA]</scope>
    <source>
        <strain evidence="10">Teg-2019</strain>
        <tissue evidence="10">Adductor muscle</tissue>
    </source>
</reference>
<keyword evidence="3" id="KW-0723">Serine/threonine-protein kinase</keyword>
<keyword evidence="2" id="KW-0963">Cytoplasm</keyword>
<dbReference type="Gene3D" id="1.20.1270.420">
    <property type="match status" value="1"/>
</dbReference>
<dbReference type="EMBL" id="JARBDR010000918">
    <property type="protein sequence ID" value="KAJ8302292.1"/>
    <property type="molecule type" value="Genomic_DNA"/>
</dbReference>
<feature type="domain" description="Protein kinase" evidence="9">
    <location>
        <begin position="100"/>
        <end position="396"/>
    </location>
</feature>
<evidence type="ECO:0000256" key="3">
    <source>
        <dbReference type="ARBA" id="ARBA00022527"/>
    </source>
</evidence>
<keyword evidence="4" id="KW-0808">Transferase</keyword>
<dbReference type="InterPro" id="IPR051180">
    <property type="entry name" value="IKK"/>
</dbReference>
<keyword evidence="7 8" id="KW-0067">ATP-binding</keyword>
<feature type="binding site" evidence="8">
    <location>
        <position position="129"/>
    </location>
    <ligand>
        <name>ATP</name>
        <dbReference type="ChEBI" id="CHEBI:30616"/>
    </ligand>
</feature>
<proteinExistence type="predicted"/>
<dbReference type="Gene3D" id="3.30.200.20">
    <property type="entry name" value="Phosphorylase Kinase, domain 1"/>
    <property type="match status" value="1"/>
</dbReference>
<evidence type="ECO:0000256" key="5">
    <source>
        <dbReference type="ARBA" id="ARBA00022741"/>
    </source>
</evidence>
<dbReference type="Gene3D" id="1.10.510.10">
    <property type="entry name" value="Transferase(Phosphotransferase) domain 1"/>
    <property type="match status" value="1"/>
</dbReference>
<dbReference type="InterPro" id="IPR011009">
    <property type="entry name" value="Kinase-like_dom_sf"/>
</dbReference>
<protein>
    <recommendedName>
        <fullName evidence="9">Protein kinase domain-containing protein</fullName>
    </recommendedName>
</protein>
<comment type="caution">
    <text evidence="10">The sequence shown here is derived from an EMBL/GenBank/DDBJ whole genome shotgun (WGS) entry which is preliminary data.</text>
</comment>
<gene>
    <name evidence="10" type="ORF">KUTeg_021279</name>
</gene>
<evidence type="ECO:0000256" key="1">
    <source>
        <dbReference type="ARBA" id="ARBA00004496"/>
    </source>
</evidence>
<dbReference type="Proteomes" id="UP001217089">
    <property type="component" value="Unassembled WGS sequence"/>
</dbReference>
<dbReference type="PANTHER" id="PTHR22969">
    <property type="entry name" value="IKB KINASE"/>
    <property type="match status" value="1"/>
</dbReference>
<dbReference type="InterPro" id="IPR017441">
    <property type="entry name" value="Protein_kinase_ATP_BS"/>
</dbReference>
<dbReference type="SUPFAM" id="SSF54236">
    <property type="entry name" value="Ubiquitin-like"/>
    <property type="match status" value="1"/>
</dbReference>
<evidence type="ECO:0000256" key="4">
    <source>
        <dbReference type="ARBA" id="ARBA00022679"/>
    </source>
</evidence>
<evidence type="ECO:0000313" key="10">
    <source>
        <dbReference type="EMBL" id="KAJ8302292.1"/>
    </source>
</evidence>
<evidence type="ECO:0000256" key="2">
    <source>
        <dbReference type="ARBA" id="ARBA00022490"/>
    </source>
</evidence>
<dbReference type="SUPFAM" id="SSF56112">
    <property type="entry name" value="Protein kinase-like (PK-like)"/>
    <property type="match status" value="1"/>
</dbReference>
<sequence length="660" mass="75430">MRRWDTNSKCIHGYLSIQRGGQKLQNETKLHSKRLCTRYKQAKCKEQTLCKDDDKLVCTGAIGSLAFIGTLLIRAGIEQNPGPWNGPNKEELRQSENYVWKTGDALGRGATAVVYKARSKHTRDVVAVKVFHDRVSTQFANVALREIEVLRRLKHRNVISILCTEQEMNTGSFVLVMELCTGGSLYSMLDQPKFAFGFPEEEFLLVMKDIAEGMKYIRQQEYVHRDIKPGNIMRFIDDKGSSVYKFTDFGAARQLDEQESFSSIYGTEEYLDPDMYKKAVLRQHIGTFFDASVDLWSLGVTMYHVATGFLPFQPYGGRSNTATMFKITSEKESGVISGIQSEENGPIKWSKELPKSCMLSSNLKSLITPMFAGMMESNRALRWSFEKYFDYVHTIVNMVSLKVFYSSRGCNLKIYIDGKSRFAALQEHIAMETEIPASEQLLIFNNKELKEVVDATSEIQSYSKNILEGQLFLFNKERYQQDTLVIPDILAFPAIQSFRNYDRDSHIAHSSCAVAYYTDKVIAWLIDAQKLMKQADTLLRDYISRITSRIDDSLPDMYRLLGETNKRQATFYSSYEQVLSLYKILSKINRHSKTIGPICEEAESKLAKILTDRSAQDVIQKAENRAEEIKVYTSVLIEKLKEQEQEAISNSVGCLDTDKW</sequence>
<keyword evidence="5 8" id="KW-0547">Nucleotide-binding</keyword>
<dbReference type="SMART" id="SM00220">
    <property type="entry name" value="S_TKc"/>
    <property type="match status" value="1"/>
</dbReference>
<evidence type="ECO:0000256" key="6">
    <source>
        <dbReference type="ARBA" id="ARBA00022777"/>
    </source>
</evidence>
<accession>A0ABQ9EFF4</accession>
<organism evidence="10 11">
    <name type="scientific">Tegillarca granosa</name>
    <name type="common">Malaysian cockle</name>
    <name type="synonym">Anadara granosa</name>
    <dbReference type="NCBI Taxonomy" id="220873"/>
    <lineage>
        <taxon>Eukaryota</taxon>
        <taxon>Metazoa</taxon>
        <taxon>Spiralia</taxon>
        <taxon>Lophotrochozoa</taxon>
        <taxon>Mollusca</taxon>
        <taxon>Bivalvia</taxon>
        <taxon>Autobranchia</taxon>
        <taxon>Pteriomorphia</taxon>
        <taxon>Arcoida</taxon>
        <taxon>Arcoidea</taxon>
        <taxon>Arcidae</taxon>
        <taxon>Tegillarca</taxon>
    </lineage>
</organism>
<keyword evidence="6" id="KW-0418">Kinase</keyword>
<dbReference type="InterPro" id="IPR000719">
    <property type="entry name" value="Prot_kinase_dom"/>
</dbReference>
<evidence type="ECO:0000256" key="7">
    <source>
        <dbReference type="ARBA" id="ARBA00022840"/>
    </source>
</evidence>